<dbReference type="AlphaFoldDB" id="A0A9B0CFT1"/>
<dbReference type="SUPFAM" id="SSF54236">
    <property type="entry name" value="Ubiquitin-like"/>
    <property type="match status" value="1"/>
</dbReference>
<dbReference type="PROSITE" id="PS50053">
    <property type="entry name" value="UBIQUITIN_2"/>
    <property type="match status" value="1"/>
</dbReference>
<dbReference type="RefSeq" id="XP_003401952.1">
    <property type="nucleotide sequence ID" value="XM_003401904.4"/>
</dbReference>
<dbReference type="RefSeq" id="XP_012173446.1">
    <property type="nucleotide sequence ID" value="XM_012318056.3"/>
</dbReference>
<dbReference type="KEGG" id="bter:100642544"/>
<evidence type="ECO:0000256" key="2">
    <source>
        <dbReference type="ARBA" id="ARBA00023274"/>
    </source>
</evidence>
<feature type="compositionally biased region" description="Basic residues" evidence="3">
    <location>
        <begin position="95"/>
        <end position="105"/>
    </location>
</feature>
<dbReference type="RefSeq" id="XP_003401953.1">
    <property type="nucleotide sequence ID" value="XM_003401905.4"/>
</dbReference>
<dbReference type="Proteomes" id="UP000835206">
    <property type="component" value="Chromosome 17"/>
</dbReference>
<dbReference type="GeneID" id="100642544"/>
<dbReference type="PANTHER" id="PTHR12650">
    <property type="entry name" value="40S RIBOSOMAL PROTEIN S30/UBIQUITIN-LIKE PROTEIN FUBI"/>
    <property type="match status" value="1"/>
</dbReference>
<dbReference type="OrthoDB" id="199599at2759"/>
<dbReference type="GO" id="GO:0022627">
    <property type="term" value="C:cytosolic small ribosomal subunit"/>
    <property type="evidence" value="ECO:0007669"/>
    <property type="project" value="TreeGrafter"/>
</dbReference>
<evidence type="ECO:0000313" key="7">
    <source>
        <dbReference type="RefSeq" id="XP_003401953.1"/>
    </source>
</evidence>
<proteinExistence type="predicted"/>
<evidence type="ECO:0000259" key="4">
    <source>
        <dbReference type="PROSITE" id="PS50053"/>
    </source>
</evidence>
<evidence type="ECO:0000256" key="1">
    <source>
        <dbReference type="ARBA" id="ARBA00022980"/>
    </source>
</evidence>
<protein>
    <submittedName>
        <fullName evidence="6 7">FAU ubiquitin-like and ribosomal protein S30 isoform X2</fullName>
    </submittedName>
</protein>
<keyword evidence="2" id="KW-0687">Ribonucleoprotein</keyword>
<feature type="region of interest" description="Disordered" evidence="3">
    <location>
        <begin position="78"/>
        <end position="105"/>
    </location>
</feature>
<accession>A0A9B0CFT1</accession>
<evidence type="ECO:0000256" key="3">
    <source>
        <dbReference type="SAM" id="MobiDB-lite"/>
    </source>
</evidence>
<dbReference type="Gene3D" id="3.10.20.90">
    <property type="entry name" value="Phosphatidylinositol 3-kinase Catalytic Subunit, Chain A, domain 1"/>
    <property type="match status" value="1"/>
</dbReference>
<organism evidence="5 7">
    <name type="scientific">Bombus terrestris</name>
    <name type="common">Buff-tailed bumblebee</name>
    <name type="synonym">Apis terrestris</name>
    <dbReference type="NCBI Taxonomy" id="30195"/>
    <lineage>
        <taxon>Eukaryota</taxon>
        <taxon>Metazoa</taxon>
        <taxon>Ecdysozoa</taxon>
        <taxon>Arthropoda</taxon>
        <taxon>Hexapoda</taxon>
        <taxon>Insecta</taxon>
        <taxon>Pterygota</taxon>
        <taxon>Neoptera</taxon>
        <taxon>Endopterygota</taxon>
        <taxon>Hymenoptera</taxon>
        <taxon>Apocrita</taxon>
        <taxon>Aculeata</taxon>
        <taxon>Apoidea</taxon>
        <taxon>Anthophila</taxon>
        <taxon>Apidae</taxon>
        <taxon>Bombus</taxon>
        <taxon>Bombus</taxon>
    </lineage>
</organism>
<reference evidence="6 7" key="1">
    <citation type="submission" date="2025-04" db="UniProtKB">
        <authorList>
            <consortium name="RefSeq"/>
        </authorList>
    </citation>
    <scope>IDENTIFICATION</scope>
</reference>
<dbReference type="GO" id="GO:0006412">
    <property type="term" value="P:translation"/>
    <property type="evidence" value="ECO:0007669"/>
    <property type="project" value="InterPro"/>
</dbReference>
<dbReference type="PANTHER" id="PTHR12650:SF15">
    <property type="entry name" value="RIBOSOMAL PROTEIN S30, ISOFORM A"/>
    <property type="match status" value="1"/>
</dbReference>
<dbReference type="InterPro" id="IPR006846">
    <property type="entry name" value="Ribosomal_eS30"/>
</dbReference>
<dbReference type="InterPro" id="IPR029071">
    <property type="entry name" value="Ubiquitin-like_domsf"/>
</dbReference>
<keyword evidence="5" id="KW-1185">Reference proteome</keyword>
<dbReference type="CTD" id="42470"/>
<evidence type="ECO:0000313" key="8">
    <source>
        <dbReference type="RefSeq" id="XP_012173446.1"/>
    </source>
</evidence>
<evidence type="ECO:0000313" key="6">
    <source>
        <dbReference type="RefSeq" id="XP_003401952.1"/>
    </source>
</evidence>
<evidence type="ECO:0000313" key="5">
    <source>
        <dbReference type="Proteomes" id="UP000835206"/>
    </source>
</evidence>
<name>A0A9B0CFT1_BOMTE</name>
<dbReference type="GO" id="GO:0003735">
    <property type="term" value="F:structural constituent of ribosome"/>
    <property type="evidence" value="ECO:0007669"/>
    <property type="project" value="InterPro"/>
</dbReference>
<sequence length="132" mass="14685">MQLHIRGEHTTLVESHENETIADIKRKIVEAEGAVNTEFNLYCSGVLLENDASVGDLTSNILELTVSLPGGKVHGSLARAGKVKAQTPKVEKQEKSKKKTGRAKRRIQYNRRFVNVVQTYSRRRGPNANTNS</sequence>
<dbReference type="InterPro" id="IPR000626">
    <property type="entry name" value="Ubiquitin-like_dom"/>
</dbReference>
<dbReference type="Pfam" id="PF04758">
    <property type="entry name" value="Ribosomal_S30"/>
    <property type="match status" value="1"/>
</dbReference>
<keyword evidence="1" id="KW-0689">Ribosomal protein</keyword>
<gene>
    <name evidence="6 7 8" type="primary">LOC100642544</name>
</gene>
<feature type="domain" description="Ubiquitin-like" evidence="4">
    <location>
        <begin position="1"/>
        <end position="57"/>
    </location>
</feature>